<keyword evidence="1" id="KW-0732">Signal</keyword>
<sequence>MNCHFCFLVIARCGVIKLRIILSLYCSGEGGEEIYYCKEPFQTPVFFRTGRFSLSPQKQSNQVFSTKSQRRNLVSAVRGRGVVAGHYDHSLFSSCVQRTCKTYRTFGSFIESESGA</sequence>
<organism evidence="2 3">
    <name type="scientific">Schizosaccharomyces japonicus (strain yFS275 / FY16936)</name>
    <name type="common">Fission yeast</name>
    <dbReference type="NCBI Taxonomy" id="402676"/>
    <lineage>
        <taxon>Eukaryota</taxon>
        <taxon>Fungi</taxon>
        <taxon>Dikarya</taxon>
        <taxon>Ascomycota</taxon>
        <taxon>Taphrinomycotina</taxon>
        <taxon>Schizosaccharomycetes</taxon>
        <taxon>Schizosaccharomycetales</taxon>
        <taxon>Schizosaccharomycetaceae</taxon>
        <taxon>Schizosaccharomyces</taxon>
    </lineage>
</organism>
<evidence type="ECO:0000256" key="1">
    <source>
        <dbReference type="SAM" id="SignalP"/>
    </source>
</evidence>
<evidence type="ECO:0000313" key="2">
    <source>
        <dbReference type="EMBL" id="EQC53012.1"/>
    </source>
</evidence>
<dbReference type="RefSeq" id="XP_011049026.1">
    <property type="nucleotide sequence ID" value="XM_011050724.1"/>
</dbReference>
<feature type="chain" id="PRO_5004571327" description="Secreted protein" evidence="1">
    <location>
        <begin position="19"/>
        <end position="116"/>
    </location>
</feature>
<protein>
    <recommendedName>
        <fullName evidence="4">Secreted protein</fullName>
    </recommendedName>
</protein>
<evidence type="ECO:0000313" key="3">
    <source>
        <dbReference type="Proteomes" id="UP000001744"/>
    </source>
</evidence>
<dbReference type="AlphaFoldDB" id="T0S122"/>
<evidence type="ECO:0008006" key="4">
    <source>
        <dbReference type="Google" id="ProtNLM"/>
    </source>
</evidence>
<keyword evidence="3" id="KW-1185">Reference proteome</keyword>
<feature type="signal peptide" evidence="1">
    <location>
        <begin position="1"/>
        <end position="18"/>
    </location>
</feature>
<dbReference type="HOGENOM" id="CLU_2098239_0_0_1"/>
<dbReference type="EMBL" id="KE651167">
    <property type="protein sequence ID" value="EQC53012.1"/>
    <property type="molecule type" value="Genomic_DNA"/>
</dbReference>
<dbReference type="JaponicusDB" id="SJAG_06600"/>
<gene>
    <name evidence="2" type="ORF">SJAG_06600</name>
</gene>
<proteinExistence type="predicted"/>
<accession>T0S122</accession>
<dbReference type="Proteomes" id="UP000001744">
    <property type="component" value="Unassembled WGS sequence"/>
</dbReference>
<name>T0S122_SCHJY</name>
<reference evidence="2 3" key="1">
    <citation type="journal article" date="2011" name="Science">
        <title>Comparative functional genomics of the fission yeasts.</title>
        <authorList>
            <person name="Rhind N."/>
            <person name="Chen Z."/>
            <person name="Yassour M."/>
            <person name="Thompson D.A."/>
            <person name="Haas B.J."/>
            <person name="Habib N."/>
            <person name="Wapinski I."/>
            <person name="Roy S."/>
            <person name="Lin M.F."/>
            <person name="Heiman D.I."/>
            <person name="Young S.K."/>
            <person name="Furuya K."/>
            <person name="Guo Y."/>
            <person name="Pidoux A."/>
            <person name="Chen H.M."/>
            <person name="Robbertse B."/>
            <person name="Goldberg J.M."/>
            <person name="Aoki K."/>
            <person name="Bayne E.H."/>
            <person name="Berlin A.M."/>
            <person name="Desjardins C.A."/>
            <person name="Dobbs E."/>
            <person name="Dukaj L."/>
            <person name="Fan L."/>
            <person name="FitzGerald M.G."/>
            <person name="French C."/>
            <person name="Gujja S."/>
            <person name="Hansen K."/>
            <person name="Keifenheim D."/>
            <person name="Levin J.Z."/>
            <person name="Mosher R.A."/>
            <person name="Mueller C.A."/>
            <person name="Pfiffner J."/>
            <person name="Priest M."/>
            <person name="Russ C."/>
            <person name="Smialowska A."/>
            <person name="Swoboda P."/>
            <person name="Sykes S.M."/>
            <person name="Vaughn M."/>
            <person name="Vengrova S."/>
            <person name="Yoder R."/>
            <person name="Zeng Q."/>
            <person name="Allshire R."/>
            <person name="Baulcombe D."/>
            <person name="Birren B.W."/>
            <person name="Brown W."/>
            <person name="Ekwall K."/>
            <person name="Kellis M."/>
            <person name="Leatherwood J."/>
            <person name="Levin H."/>
            <person name="Margalit H."/>
            <person name="Martienssen R."/>
            <person name="Nieduszynski C.A."/>
            <person name="Spatafora J.W."/>
            <person name="Friedman N."/>
            <person name="Dalgaard J.Z."/>
            <person name="Baumann P."/>
            <person name="Niki H."/>
            <person name="Regev A."/>
            <person name="Nusbaum C."/>
        </authorList>
    </citation>
    <scope>NUCLEOTIDE SEQUENCE [LARGE SCALE GENOMIC DNA]</scope>
    <source>
        <strain evidence="3">yFS275 / FY16936</strain>
    </source>
</reference>
<dbReference type="GeneID" id="22831155"/>
<dbReference type="VEuPathDB" id="FungiDB:SJAG_06600"/>